<evidence type="ECO:0000313" key="2">
    <source>
        <dbReference type="Proteomes" id="UP001254759"/>
    </source>
</evidence>
<name>A0ABU1RMF9_9GAMM</name>
<evidence type="ECO:0000313" key="1">
    <source>
        <dbReference type="EMBL" id="MDR6839957.1"/>
    </source>
</evidence>
<keyword evidence="2" id="KW-1185">Reference proteome</keyword>
<sequence>MSANTAKTKKRFSTRRKALLGLVVIALGVVGWLQYIGAAGISGIPTKEMDWNADGTVTQQEIMQSFYAVGVTKTSQGQRECSEYYWREGKRSIRVDCRTTMATEPTKE</sequence>
<protein>
    <recommendedName>
        <fullName evidence="3">EF-hand domain-containing protein</fullName>
    </recommendedName>
</protein>
<reference evidence="1 2" key="1">
    <citation type="submission" date="2023-07" db="EMBL/GenBank/DDBJ databases">
        <title>Sorghum-associated microbial communities from plants grown in Nebraska, USA.</title>
        <authorList>
            <person name="Schachtman D."/>
        </authorList>
    </citation>
    <scope>NUCLEOTIDE SEQUENCE [LARGE SCALE GENOMIC DNA]</scope>
    <source>
        <strain evidence="1 2">BE107</strain>
    </source>
</reference>
<accession>A0ABU1RMF9</accession>
<comment type="caution">
    <text evidence="1">The sequence shown here is derived from an EMBL/GenBank/DDBJ whole genome shotgun (WGS) entry which is preliminary data.</text>
</comment>
<dbReference type="EMBL" id="JAVDTT010000001">
    <property type="protein sequence ID" value="MDR6839957.1"/>
    <property type="molecule type" value="Genomic_DNA"/>
</dbReference>
<dbReference type="RefSeq" id="WP_310089763.1">
    <property type="nucleotide sequence ID" value="NZ_JAVDTT010000001.1"/>
</dbReference>
<organism evidence="1 2">
    <name type="scientific">Pseudoxanthomonas sacheonensis</name>
    <dbReference type="NCBI Taxonomy" id="443615"/>
    <lineage>
        <taxon>Bacteria</taxon>
        <taxon>Pseudomonadati</taxon>
        <taxon>Pseudomonadota</taxon>
        <taxon>Gammaproteobacteria</taxon>
        <taxon>Lysobacterales</taxon>
        <taxon>Lysobacteraceae</taxon>
        <taxon>Pseudoxanthomonas</taxon>
    </lineage>
</organism>
<gene>
    <name evidence="1" type="ORF">J2W94_000221</name>
</gene>
<proteinExistence type="predicted"/>
<dbReference type="Proteomes" id="UP001254759">
    <property type="component" value="Unassembled WGS sequence"/>
</dbReference>
<evidence type="ECO:0008006" key="3">
    <source>
        <dbReference type="Google" id="ProtNLM"/>
    </source>
</evidence>